<keyword evidence="1" id="KW-0929">Antimicrobial</keyword>
<dbReference type="AlphaFoldDB" id="A0A8J7U860"/>
<dbReference type="RefSeq" id="WP_207863279.1">
    <property type="nucleotide sequence ID" value="NZ_JAFREP010000054.1"/>
</dbReference>
<evidence type="ECO:0000256" key="1">
    <source>
        <dbReference type="ARBA" id="ARBA00022529"/>
    </source>
</evidence>
<keyword evidence="4" id="KW-1185">Reference proteome</keyword>
<dbReference type="GO" id="GO:0042742">
    <property type="term" value="P:defense response to bacterium"/>
    <property type="evidence" value="ECO:0007669"/>
    <property type="project" value="UniProtKB-KW"/>
</dbReference>
<comment type="caution">
    <text evidence="3">The sequence shown here is derived from an EMBL/GenBank/DDBJ whole genome shotgun (WGS) entry which is preliminary data.</text>
</comment>
<dbReference type="SUPFAM" id="SSF53955">
    <property type="entry name" value="Lysozyme-like"/>
    <property type="match status" value="1"/>
</dbReference>
<evidence type="ECO:0000313" key="4">
    <source>
        <dbReference type="Proteomes" id="UP000664417"/>
    </source>
</evidence>
<evidence type="ECO:0000313" key="3">
    <source>
        <dbReference type="EMBL" id="MBO1323233.1"/>
    </source>
</evidence>
<keyword evidence="2" id="KW-0081">Bacteriolytic enzyme</keyword>
<reference evidence="3" key="1">
    <citation type="submission" date="2021-03" db="EMBL/GenBank/DDBJ databases">
        <authorList>
            <person name="Wang G."/>
        </authorList>
    </citation>
    <scope>NUCLEOTIDE SEQUENCE</scope>
    <source>
        <strain evidence="3">KCTC 12899</strain>
    </source>
</reference>
<gene>
    <name evidence="3" type="ORF">J3U88_32510</name>
</gene>
<sequence>MITARPYDSVASFDQACLPFLEKVETLIPRLYTDHLGVPTWGIGFALVVQSGGSWMVRPDLKVVFEKAGIVFTLEQSRKLDELVNGCARGLNEKNPEAAFALIPTWRAGEAPDTNPTGLPLLSQEQAYALLKTNLPDYAAMLKGRFKTHLGEAAAEELSTALAGSHEAVALLSLTYNAPSLIGPGLTKALYQGDRAEAWFQIRYFSNGSKNAGLAKRRFYEAHQLGVLPEGTRAEAQGFQAMLARRASKIDPYERDFANQIDAANRDYDLSADPIETLAQIVAKANNLST</sequence>
<dbReference type="InterPro" id="IPR023346">
    <property type="entry name" value="Lysozyme-like_dom_sf"/>
</dbReference>
<protein>
    <submittedName>
        <fullName evidence="3">Uncharacterized protein</fullName>
    </submittedName>
</protein>
<dbReference type="Gene3D" id="1.10.530.40">
    <property type="match status" value="1"/>
</dbReference>
<dbReference type="GO" id="GO:0003796">
    <property type="term" value="F:lysozyme activity"/>
    <property type="evidence" value="ECO:0007669"/>
    <property type="project" value="InterPro"/>
</dbReference>
<dbReference type="GO" id="GO:0031640">
    <property type="term" value="P:killing of cells of another organism"/>
    <property type="evidence" value="ECO:0007669"/>
    <property type="project" value="UniProtKB-KW"/>
</dbReference>
<evidence type="ECO:0000256" key="2">
    <source>
        <dbReference type="ARBA" id="ARBA00022638"/>
    </source>
</evidence>
<dbReference type="Proteomes" id="UP000664417">
    <property type="component" value="Unassembled WGS sequence"/>
</dbReference>
<accession>A0A8J7U860</accession>
<dbReference type="EMBL" id="JAFREP010000054">
    <property type="protein sequence ID" value="MBO1323233.1"/>
    <property type="molecule type" value="Genomic_DNA"/>
</dbReference>
<dbReference type="InterPro" id="IPR023347">
    <property type="entry name" value="Lysozyme_dom_sf"/>
</dbReference>
<proteinExistence type="predicted"/>
<name>A0A8J7U860_9BACT</name>
<organism evidence="3 4">
    <name type="scientific">Acanthopleuribacter pedis</name>
    <dbReference type="NCBI Taxonomy" id="442870"/>
    <lineage>
        <taxon>Bacteria</taxon>
        <taxon>Pseudomonadati</taxon>
        <taxon>Acidobacteriota</taxon>
        <taxon>Holophagae</taxon>
        <taxon>Acanthopleuribacterales</taxon>
        <taxon>Acanthopleuribacteraceae</taxon>
        <taxon>Acanthopleuribacter</taxon>
    </lineage>
</organism>